<evidence type="ECO:0000256" key="3">
    <source>
        <dbReference type="ARBA" id="ARBA00022679"/>
    </source>
</evidence>
<feature type="transmembrane region" description="Helical" evidence="5">
    <location>
        <begin position="964"/>
        <end position="981"/>
    </location>
</feature>
<keyword evidence="5" id="KW-0472">Membrane</keyword>
<dbReference type="Pfam" id="PF01757">
    <property type="entry name" value="Acyl_transf_3"/>
    <property type="match status" value="1"/>
</dbReference>
<evidence type="ECO:0000256" key="1">
    <source>
        <dbReference type="ARBA" id="ARBA00006739"/>
    </source>
</evidence>
<dbReference type="PANTHER" id="PTHR43630:SF1">
    <property type="entry name" value="POLY-BETA-1,6-N-ACETYL-D-GLUCOSAMINE SYNTHASE"/>
    <property type="match status" value="1"/>
</dbReference>
<accession>A0A6I8M1F4</accession>
<feature type="transmembrane region" description="Helical" evidence="5">
    <location>
        <begin position="931"/>
        <end position="949"/>
    </location>
</feature>
<dbReference type="Pfam" id="PF01522">
    <property type="entry name" value="Polysacc_deac_1"/>
    <property type="match status" value="1"/>
</dbReference>
<dbReference type="InterPro" id="IPR002656">
    <property type="entry name" value="Acyl_transf_3_dom"/>
</dbReference>
<gene>
    <name evidence="7" type="ORF">AA23TX_06806</name>
</gene>
<protein>
    <submittedName>
        <fullName evidence="7">Integral membrane protein</fullName>
    </submittedName>
</protein>
<feature type="transmembrane region" description="Helical" evidence="5">
    <location>
        <begin position="628"/>
        <end position="648"/>
    </location>
</feature>
<dbReference type="GO" id="GO:0005975">
    <property type="term" value="P:carbohydrate metabolic process"/>
    <property type="evidence" value="ECO:0007669"/>
    <property type="project" value="InterPro"/>
</dbReference>
<evidence type="ECO:0000313" key="8">
    <source>
        <dbReference type="Proteomes" id="UP000399805"/>
    </source>
</evidence>
<feature type="transmembrane region" description="Helical" evidence="5">
    <location>
        <begin position="848"/>
        <end position="867"/>
    </location>
</feature>
<dbReference type="Pfam" id="PF13641">
    <property type="entry name" value="Glyco_tranf_2_3"/>
    <property type="match status" value="1"/>
</dbReference>
<feature type="transmembrane region" description="Helical" evidence="5">
    <location>
        <begin position="669"/>
        <end position="689"/>
    </location>
</feature>
<keyword evidence="3" id="KW-0808">Transferase</keyword>
<feature type="compositionally biased region" description="Gly residues" evidence="4">
    <location>
        <begin position="1095"/>
        <end position="1104"/>
    </location>
</feature>
<feature type="transmembrane region" description="Helical" evidence="5">
    <location>
        <begin position="12"/>
        <end position="35"/>
    </location>
</feature>
<reference evidence="7 8" key="1">
    <citation type="submission" date="2019-09" db="EMBL/GenBank/DDBJ databases">
        <authorList>
            <person name="Leyn A S."/>
        </authorList>
    </citation>
    <scope>NUCLEOTIDE SEQUENCE [LARGE SCALE GENOMIC DNA]</scope>
    <source>
        <strain evidence="7">AA231_1</strain>
    </source>
</reference>
<feature type="transmembrane region" description="Helical" evidence="5">
    <location>
        <begin position="993"/>
        <end position="1012"/>
    </location>
</feature>
<feature type="compositionally biased region" description="Basic residues" evidence="4">
    <location>
        <begin position="1067"/>
        <end position="1078"/>
    </location>
</feature>
<dbReference type="PANTHER" id="PTHR43630">
    <property type="entry name" value="POLY-BETA-1,6-N-ACETYL-D-GLUCOSAMINE SYNTHASE"/>
    <property type="match status" value="1"/>
</dbReference>
<evidence type="ECO:0000256" key="2">
    <source>
        <dbReference type="ARBA" id="ARBA00022676"/>
    </source>
</evidence>
<keyword evidence="5" id="KW-0812">Transmembrane</keyword>
<evidence type="ECO:0000256" key="4">
    <source>
        <dbReference type="SAM" id="MobiDB-lite"/>
    </source>
</evidence>
<dbReference type="SUPFAM" id="SSF88713">
    <property type="entry name" value="Glycoside hydrolase/deacetylase"/>
    <property type="match status" value="1"/>
</dbReference>
<dbReference type="GO" id="GO:0016810">
    <property type="term" value="F:hydrolase activity, acting on carbon-nitrogen (but not peptide) bonds"/>
    <property type="evidence" value="ECO:0007669"/>
    <property type="project" value="InterPro"/>
</dbReference>
<keyword evidence="8" id="KW-1185">Reference proteome</keyword>
<dbReference type="EMBL" id="CABVGP010000002">
    <property type="protein sequence ID" value="VVJ21790.1"/>
    <property type="molecule type" value="Genomic_DNA"/>
</dbReference>
<dbReference type="SUPFAM" id="SSF53448">
    <property type="entry name" value="Nucleotide-diphospho-sugar transferases"/>
    <property type="match status" value="1"/>
</dbReference>
<feature type="domain" description="NodB homology" evidence="6">
    <location>
        <begin position="80"/>
        <end position="267"/>
    </location>
</feature>
<dbReference type="GO" id="GO:0016757">
    <property type="term" value="F:glycosyltransferase activity"/>
    <property type="evidence" value="ECO:0007669"/>
    <property type="project" value="UniProtKB-KW"/>
</dbReference>
<dbReference type="InterPro" id="IPR011330">
    <property type="entry name" value="Glyco_hydro/deAcase_b/a-brl"/>
</dbReference>
<organism evidence="7 8">
    <name type="scientific">Amycolatopsis camponoti</name>
    <dbReference type="NCBI Taxonomy" id="2606593"/>
    <lineage>
        <taxon>Bacteria</taxon>
        <taxon>Bacillati</taxon>
        <taxon>Actinomycetota</taxon>
        <taxon>Actinomycetes</taxon>
        <taxon>Pseudonocardiales</taxon>
        <taxon>Pseudonocardiaceae</taxon>
        <taxon>Amycolatopsis</taxon>
    </lineage>
</organism>
<evidence type="ECO:0000256" key="5">
    <source>
        <dbReference type="SAM" id="Phobius"/>
    </source>
</evidence>
<evidence type="ECO:0000259" key="6">
    <source>
        <dbReference type="PROSITE" id="PS51677"/>
    </source>
</evidence>
<feature type="region of interest" description="Disordered" evidence="4">
    <location>
        <begin position="1064"/>
        <end position="1104"/>
    </location>
</feature>
<dbReference type="Proteomes" id="UP000399805">
    <property type="component" value="Unassembled WGS sequence"/>
</dbReference>
<dbReference type="Gene3D" id="3.90.550.10">
    <property type="entry name" value="Spore Coat Polysaccharide Biosynthesis Protein SpsA, Chain A"/>
    <property type="match status" value="1"/>
</dbReference>
<evidence type="ECO:0000313" key="7">
    <source>
        <dbReference type="EMBL" id="VVJ21790.1"/>
    </source>
</evidence>
<feature type="transmembrane region" description="Helical" evidence="5">
    <location>
        <begin position="792"/>
        <end position="813"/>
    </location>
</feature>
<dbReference type="AlphaFoldDB" id="A0A6I8M1F4"/>
<feature type="transmembrane region" description="Helical" evidence="5">
    <location>
        <begin position="874"/>
        <end position="894"/>
    </location>
</feature>
<feature type="transmembrane region" description="Helical" evidence="5">
    <location>
        <begin position="900"/>
        <end position="919"/>
    </location>
</feature>
<name>A0A6I8M1F4_9PSEU</name>
<feature type="transmembrane region" description="Helical" evidence="5">
    <location>
        <begin position="306"/>
        <end position="330"/>
    </location>
</feature>
<feature type="transmembrane region" description="Helical" evidence="5">
    <location>
        <begin position="1032"/>
        <end position="1052"/>
    </location>
</feature>
<dbReference type="PROSITE" id="PS51677">
    <property type="entry name" value="NODB"/>
    <property type="match status" value="1"/>
</dbReference>
<dbReference type="GO" id="GO:0016747">
    <property type="term" value="F:acyltransferase activity, transferring groups other than amino-acyl groups"/>
    <property type="evidence" value="ECO:0007669"/>
    <property type="project" value="InterPro"/>
</dbReference>
<dbReference type="Gene3D" id="3.20.20.370">
    <property type="entry name" value="Glycoside hydrolase/deacetylase"/>
    <property type="match status" value="1"/>
</dbReference>
<feature type="transmembrane region" description="Helical" evidence="5">
    <location>
        <begin position="592"/>
        <end position="622"/>
    </location>
</feature>
<dbReference type="InterPro" id="IPR029044">
    <property type="entry name" value="Nucleotide-diphossugar_trans"/>
</dbReference>
<keyword evidence="5" id="KW-1133">Transmembrane helix</keyword>
<dbReference type="InterPro" id="IPR002509">
    <property type="entry name" value="NODB_dom"/>
</dbReference>
<dbReference type="CDD" id="cd06423">
    <property type="entry name" value="CESA_like"/>
    <property type="match status" value="1"/>
</dbReference>
<sequence>MTGRRRWRGRLRLPWVFAGIAVALLSVMLVIAGLASSQVSNDAKAHDPVGTSSVPAAVVGGGAVVDATRSPVVSRAPAAKTVALTFDDGPDPTWTPQILSILRKHQVPATFFVVGSMASRHPELLRRIHDSGSEIGLHTFTHPDLVDVSPWRLDRELDETETVLAGSTGLTTNLFRPPYSSTVSAIDDLGYRTVQSAAARGYLSVFTDTDSDDWARPGVAAIVHNATPPSDAGSIVLMHDAGGDRSETVAALDLLIPRLQQQGYHFATVTAAAGMAPANQPATARDRVTGEILLGAIGVSLTVVAWLQWILLGVGVLVIVRLVLMLGYAGRHARQRRHPRWSWGPPVTDPVSVVVPAYNESANIEVALRSILASDHPVEVVVVDDGSTDGTADLVEALELPGVRVFRQPNQGKAAALNAGIAQARYDLVVMVDGDTVIEPTTVRRLVQPFARPGIGAVSGNVKIVNRDTFLTRLQHIEYVIGFSVDRRVHDLTGSICTIPGAAGAFRRAAIADAGGLSSLTLAEDTDLTIGIGRAGWRTAYVDDAVAWTEAPATLRQLWQQRFRWTYGTMQSVWRHRRAVVQRGTAGRLGRFGLLHVVAFQIVLPVTAPLIDVFFVYGLFFLDPGTTLVLWLSVMLLQSAGAAYAFHLDGERKSALWLIPMQQLVYRQLMYVVLIQSLGAAVSGILVRWQRMHRIGALRATVRAGVAPAAPAEPRVAPAAVPSPPGRRDRWLDSLRAVALVRVVLYHATGWGWLSLVFPSMGVMFALGGSLMVSSLRRTPAVDVVGHRIRRLLPPLWLFGLVAVGLMLAHGWARDTGDLALSWPRMVFWVFPILDPPGSLWGADFTVALWYLRAYLWFVLLSPLLLLAFRRRPVVTVLAPLVFVAVDAVLGSPLADSGPVGEGVLDFVTFGACWMLGFAHREGMLRRIHPAVLAGLFTAAVGLGAWWTAGHPLPDGTFDLNEIPLGQALISAAAILVFLRVSPKLAWLDRTPVLGRLVTVLNARAVTIYLWHNVAIDLSYPVDDRLGWSSQPVRLATSAVLTAVAVLAFGWVEDVAARRPPRLLPGARRKPVAPRSSRRASDGSRGVGLVSFSGDSGGNPGRSK</sequence>
<comment type="similarity">
    <text evidence="1">Belongs to the glycosyltransferase 2 family.</text>
</comment>
<feature type="transmembrane region" description="Helical" evidence="5">
    <location>
        <begin position="750"/>
        <end position="771"/>
    </location>
</feature>
<proteinExistence type="inferred from homology"/>
<keyword evidence="2" id="KW-0328">Glycosyltransferase</keyword>